<dbReference type="Gene3D" id="3.40.50.1460">
    <property type="match status" value="1"/>
</dbReference>
<dbReference type="SUPFAM" id="SSF49493">
    <property type="entry name" value="HSP40/DnaJ peptide-binding domain"/>
    <property type="match status" value="3"/>
</dbReference>
<dbReference type="InterPro" id="IPR008971">
    <property type="entry name" value="HSP40/DnaJ_pept-bd"/>
</dbReference>
<sequence>MRQALVIGISTFGSDGWRGLAFAPDRTAAMAAMLTRFGYLPATPPDTALTGATLAEGIWSAARSLGPDGVLVVHLLTHGFVSSTGGLYAVGVDGSHHESTEIGHWLRQITDIPGAPLTLFLLDLCNSGAAARLSWQMSVAGGGNRAWVIAACGPDRAAFNGRFSEAVVNVLGDFAERRIEIDPALRHIPLTTVAREVRREVRRLAEERDALPQEVTGSVVDISAEPDELPFFPNPGYQEAGARARPGVDRALAPFLEDLDEAVDPWHFAERAGGQGPFGRGHLQQGAFQGRRREVLLLAGWLDGRDDVRVRVVTGSPGVGKSALLGVLVCAAHPVLREPTRPIWDHIDRPPDANPALAALHARQRSLDDLRQSLVRQLSLPGEHADPVAAIAARREPPVIVIDALDEAVDPQAVMSGLLMPLAEGVRADGRPICRLLVAMRPWKDFEPLREIAAEAGGLVDLDLVPADQLRYDLEYYVSHLLRRAQPYDSPEYSGARQAFASAVAETLTRDDGNRRAWGEFLVAGLYTHHLVVGHPPISANEDALRLGRQVPLTLPELLELDLAGQSGNRWLRPVLAAVAHAKGDGMPVRLIGQVARALAAASGDTPALDDGAPTISGSPLTKDDVAALVDIVEKNGTLAHFEKTLKKFYESKSADYSGPGGETSPEDIPELARAFRSALHSHARGSSRPADGSRSTADLEIVEALDKARFYLHRATDVDGTTLYRLFHQGLADHLRARPSQREGAGAADLGVLFEALAGPRCRWDLAEPYLLRHAGQHAADAGRLEALTGDPEYLVHADPAALAPLLDGHPWLSADDLRRVTGLAGSAVPRRRRLLAVFAVRRGAADAALRLSDPPGGPPSLWRPIWSVGGDVTAVAAAPGADLIAIGDRTGCLRIHRRSGELLAEQRGGGGVPILELAYGYHDGRLYLASVERRNVLRLWDGRTGAPLSAVRLERRRGRHLGLVSMGGRLVASLDLDGWRGLLIDMASGRTILTDEFGDRPSAYVDGRPVTVSVDAAGGLTVTDSADDPGQAVGGAGSRRAALCFHADDRLIALVGGGDELAVWDVAERRVVDMVSLPTAARGVAATGGGDLVVLADGQAVFLGYRERTAVVAPGPATGERAGSGTVERPVVEKADGADATVRLDVDLEDVVSGIEAPVTYDTAVLCQHRPAGEHAACPACGGSGRVTASRTVMVTVPAGVRSGSQIRMAGRGGAGLGGGTSGDLIVEVHERPHELFVRRGDDLHCRVDLSMTAGALGTWRTLRTLDGDEVVQVSPGVRTGTTHRIPGRGLPRRRGSGRGDLIVELCVRTPRNPTDQEQRLLRQISEHRKESAALVGSSSGGSGTDVHVRVAVPMVLAALGTQIQITTVPGQPHVLIPAGVQDGDELLFDRRGRSLRGGQGRGDIHVEVEVAVPQSPDAATRDLLRKLEMLRQEETPPAGGLLARRPGLGNGNQT</sequence>
<organism evidence="3 4">
    <name type="scientific">Actinoplanes subglobosus</name>
    <dbReference type="NCBI Taxonomy" id="1547892"/>
    <lineage>
        <taxon>Bacteria</taxon>
        <taxon>Bacillati</taxon>
        <taxon>Actinomycetota</taxon>
        <taxon>Actinomycetes</taxon>
        <taxon>Micromonosporales</taxon>
        <taxon>Micromonosporaceae</taxon>
        <taxon>Actinoplanes</taxon>
    </lineage>
</organism>
<feature type="compositionally biased region" description="Low complexity" evidence="1">
    <location>
        <begin position="1439"/>
        <end position="1457"/>
    </location>
</feature>
<dbReference type="Gene3D" id="2.130.10.10">
    <property type="entry name" value="YVTN repeat-like/Quinoprotein amine dehydrogenase"/>
    <property type="match status" value="1"/>
</dbReference>
<dbReference type="Proteomes" id="UP001595867">
    <property type="component" value="Unassembled WGS sequence"/>
</dbReference>
<dbReference type="SUPFAM" id="SSF50969">
    <property type="entry name" value="YVTN repeat-like/Quinoprotein amine dehydrogenase"/>
    <property type="match status" value="1"/>
</dbReference>
<protein>
    <submittedName>
        <fullName evidence="3">DnaJ C-terminal domain-containing protein</fullName>
    </submittedName>
</protein>
<dbReference type="Gene3D" id="2.60.260.20">
    <property type="entry name" value="Urease metallochaperone UreE, N-terminal domain"/>
    <property type="match status" value="3"/>
</dbReference>
<dbReference type="InterPro" id="IPR015943">
    <property type="entry name" value="WD40/YVTN_repeat-like_dom_sf"/>
</dbReference>
<reference evidence="4" key="1">
    <citation type="journal article" date="2019" name="Int. J. Syst. Evol. Microbiol.">
        <title>The Global Catalogue of Microorganisms (GCM) 10K type strain sequencing project: providing services to taxonomists for standard genome sequencing and annotation.</title>
        <authorList>
            <consortium name="The Broad Institute Genomics Platform"/>
            <consortium name="The Broad Institute Genome Sequencing Center for Infectious Disease"/>
            <person name="Wu L."/>
            <person name="Ma J."/>
        </authorList>
    </citation>
    <scope>NUCLEOTIDE SEQUENCE [LARGE SCALE GENOMIC DNA]</scope>
    <source>
        <strain evidence="4">TBRC 5832</strain>
    </source>
</reference>
<dbReference type="PANTHER" id="PTHR43096">
    <property type="entry name" value="DNAJ HOMOLOG 1, MITOCHONDRIAL-RELATED"/>
    <property type="match status" value="1"/>
</dbReference>
<evidence type="ECO:0000256" key="1">
    <source>
        <dbReference type="SAM" id="MobiDB-lite"/>
    </source>
</evidence>
<dbReference type="RefSeq" id="WP_378067451.1">
    <property type="nucleotide sequence ID" value="NZ_JBHSBL010000015.1"/>
</dbReference>
<feature type="region of interest" description="Disordered" evidence="1">
    <location>
        <begin position="1435"/>
        <end position="1457"/>
    </location>
</feature>
<dbReference type="InterPro" id="IPR002939">
    <property type="entry name" value="DnaJ_C"/>
</dbReference>
<feature type="domain" description="Chaperone DnaJ C-terminal" evidence="2">
    <location>
        <begin position="1144"/>
        <end position="1313"/>
    </location>
</feature>
<dbReference type="CDD" id="cd10747">
    <property type="entry name" value="DnaJ_C"/>
    <property type="match status" value="1"/>
</dbReference>
<dbReference type="InterPro" id="IPR011044">
    <property type="entry name" value="Quino_amine_DH_bsu"/>
</dbReference>
<feature type="domain" description="Chaperone DnaJ C-terminal" evidence="2">
    <location>
        <begin position="1346"/>
        <end position="1416"/>
    </location>
</feature>
<evidence type="ECO:0000313" key="4">
    <source>
        <dbReference type="Proteomes" id="UP001595867"/>
    </source>
</evidence>
<evidence type="ECO:0000259" key="2">
    <source>
        <dbReference type="Pfam" id="PF01556"/>
    </source>
</evidence>
<name>A0ABV8IRB9_9ACTN</name>
<dbReference type="PANTHER" id="PTHR43096:SF48">
    <property type="entry name" value="CHAPERONE PROTEIN DNAJ"/>
    <property type="match status" value="1"/>
</dbReference>
<dbReference type="Pfam" id="PF01556">
    <property type="entry name" value="DnaJ_C"/>
    <property type="match status" value="2"/>
</dbReference>
<evidence type="ECO:0000313" key="3">
    <source>
        <dbReference type="EMBL" id="MFC4066484.1"/>
    </source>
</evidence>
<gene>
    <name evidence="3" type="ORF">ACFO0C_16235</name>
</gene>
<dbReference type="InterPro" id="IPR027417">
    <property type="entry name" value="P-loop_NTPase"/>
</dbReference>
<proteinExistence type="predicted"/>
<accession>A0ABV8IRB9</accession>
<comment type="caution">
    <text evidence="3">The sequence shown here is derived from an EMBL/GenBank/DDBJ whole genome shotgun (WGS) entry which is preliminary data.</text>
</comment>
<dbReference type="EMBL" id="JBHSBL010000015">
    <property type="protein sequence ID" value="MFC4066484.1"/>
    <property type="molecule type" value="Genomic_DNA"/>
</dbReference>
<keyword evidence="4" id="KW-1185">Reference proteome</keyword>
<dbReference type="SUPFAM" id="SSF52540">
    <property type="entry name" value="P-loop containing nucleoside triphosphate hydrolases"/>
    <property type="match status" value="1"/>
</dbReference>